<proteinExistence type="predicted"/>
<keyword evidence="2" id="KW-1185">Reference proteome</keyword>
<sequence>MQNIPLIAALEGTQHKVNTDWFAIMAMLKSKEMSDEDVQNVYNELCAGLRVTTRGVTLSKMNNNNNNEQIIKSSGDKDLFI</sequence>
<dbReference type="Proteomes" id="UP000502608">
    <property type="component" value="Chromosome"/>
</dbReference>
<accession>A0A6G9QNA0</accession>
<dbReference type="RefSeq" id="WP_167679401.1">
    <property type="nucleotide sequence ID" value="NZ_CP050313.1"/>
</dbReference>
<organism evidence="1 2">
    <name type="scientific">Shewanella aestuarii</name>
    <dbReference type="NCBI Taxonomy" id="1028752"/>
    <lineage>
        <taxon>Bacteria</taxon>
        <taxon>Pseudomonadati</taxon>
        <taxon>Pseudomonadota</taxon>
        <taxon>Gammaproteobacteria</taxon>
        <taxon>Alteromonadales</taxon>
        <taxon>Shewanellaceae</taxon>
        <taxon>Shewanella</taxon>
    </lineage>
</organism>
<dbReference type="KEGG" id="saes:HBH39_14505"/>
<protein>
    <submittedName>
        <fullName evidence="1">Uncharacterized protein</fullName>
    </submittedName>
</protein>
<dbReference type="EMBL" id="CP050313">
    <property type="protein sequence ID" value="QIR15545.1"/>
    <property type="molecule type" value="Genomic_DNA"/>
</dbReference>
<dbReference type="AlphaFoldDB" id="A0A6G9QNA0"/>
<evidence type="ECO:0000313" key="1">
    <source>
        <dbReference type="EMBL" id="QIR15545.1"/>
    </source>
</evidence>
<gene>
    <name evidence="1" type="ORF">HBH39_14505</name>
</gene>
<name>A0A6G9QNA0_9GAMM</name>
<reference evidence="1 2" key="1">
    <citation type="submission" date="2020-03" db="EMBL/GenBank/DDBJ databases">
        <title>Complete genome sequence of Shewanella sp.</title>
        <authorList>
            <person name="Kim Y.-S."/>
            <person name="Kim S.-J."/>
            <person name="Jung H.-K."/>
            <person name="Kim K.-H."/>
        </authorList>
    </citation>
    <scope>NUCLEOTIDE SEQUENCE [LARGE SCALE GENOMIC DNA]</scope>
    <source>
        <strain evidence="1 2">PN3F2</strain>
    </source>
</reference>
<evidence type="ECO:0000313" key="2">
    <source>
        <dbReference type="Proteomes" id="UP000502608"/>
    </source>
</evidence>